<evidence type="ECO:0008006" key="5">
    <source>
        <dbReference type="Google" id="ProtNLM"/>
    </source>
</evidence>
<evidence type="ECO:0000256" key="1">
    <source>
        <dbReference type="SAM" id="MobiDB-lite"/>
    </source>
</evidence>
<dbReference type="OrthoDB" id="5503788at2"/>
<feature type="signal peptide" evidence="2">
    <location>
        <begin position="1"/>
        <end position="30"/>
    </location>
</feature>
<feature type="chain" id="PRO_5005466185" description="Outer membrane protein beta-barrel domain-containing protein" evidence="2">
    <location>
        <begin position="31"/>
        <end position="341"/>
    </location>
</feature>
<keyword evidence="2" id="KW-0732">Signal</keyword>
<dbReference type="PATRIC" id="fig|1391654.3.peg.4906"/>
<proteinExistence type="predicted"/>
<protein>
    <recommendedName>
        <fullName evidence="5">Outer membrane protein beta-barrel domain-containing protein</fullName>
    </recommendedName>
</protein>
<dbReference type="RefSeq" id="WP_146649193.1">
    <property type="nucleotide sequence ID" value="NZ_CP012333.1"/>
</dbReference>
<organism evidence="3 4">
    <name type="scientific">Labilithrix luteola</name>
    <dbReference type="NCBI Taxonomy" id="1391654"/>
    <lineage>
        <taxon>Bacteria</taxon>
        <taxon>Pseudomonadati</taxon>
        <taxon>Myxococcota</taxon>
        <taxon>Polyangia</taxon>
        <taxon>Polyangiales</taxon>
        <taxon>Labilitrichaceae</taxon>
        <taxon>Labilithrix</taxon>
    </lineage>
</organism>
<sequence length="341" mass="36123">MRASRTPTTRGTLAFLAASLVILQAGRAEAAPYELEWSAPEGCPTRERMMEASRRALGEPMSSGAAELVVHGEVTSDEGSFLVVLRVRDAAGADLGERRVRFYESRCSEIEEPAALLVAMMIAVARSREPARETAAEPAPPPAPPPAPSVVAPPLRDRTVSPSPVPEGHKEPLAMAVSGSGVASLGFLPNVGLGVALRWTASFPMLVLGAEGSFETSWATSAPGGDVTFRYFDAGALVGLRVLRSRAFELIPLVEARLGALAGSTSGFRASYDTTRLVGIVAAGALVKIRLGSRTHLEILPDVRLPLAHDVFDVRQDGQLIRLHETASVEARLSIGVGWSF</sequence>
<dbReference type="AlphaFoldDB" id="A0A0K1PXD4"/>
<dbReference type="KEGG" id="llu:AKJ09_04841"/>
<feature type="compositionally biased region" description="Pro residues" evidence="1">
    <location>
        <begin position="138"/>
        <end position="148"/>
    </location>
</feature>
<feature type="region of interest" description="Disordered" evidence="1">
    <location>
        <begin position="129"/>
        <end position="169"/>
    </location>
</feature>
<evidence type="ECO:0000256" key="2">
    <source>
        <dbReference type="SAM" id="SignalP"/>
    </source>
</evidence>
<evidence type="ECO:0000313" key="4">
    <source>
        <dbReference type="Proteomes" id="UP000064967"/>
    </source>
</evidence>
<name>A0A0K1PXD4_9BACT</name>
<dbReference type="EMBL" id="CP012333">
    <property type="protein sequence ID" value="AKU98177.1"/>
    <property type="molecule type" value="Genomic_DNA"/>
</dbReference>
<evidence type="ECO:0000313" key="3">
    <source>
        <dbReference type="EMBL" id="AKU98177.1"/>
    </source>
</evidence>
<dbReference type="STRING" id="1391654.AKJ09_04841"/>
<gene>
    <name evidence="3" type="ORF">AKJ09_04841</name>
</gene>
<reference evidence="3 4" key="1">
    <citation type="submission" date="2015-08" db="EMBL/GenBank/DDBJ databases">
        <authorList>
            <person name="Babu N.S."/>
            <person name="Beckwith C.J."/>
            <person name="Beseler K.G."/>
            <person name="Brison A."/>
            <person name="Carone J.V."/>
            <person name="Caskin T.P."/>
            <person name="Diamond M."/>
            <person name="Durham M.E."/>
            <person name="Foxe J.M."/>
            <person name="Go M."/>
            <person name="Henderson B.A."/>
            <person name="Jones I.B."/>
            <person name="McGettigan J.A."/>
            <person name="Micheletti S.J."/>
            <person name="Nasrallah M.E."/>
            <person name="Ortiz D."/>
            <person name="Piller C.R."/>
            <person name="Privatt S.R."/>
            <person name="Schneider S.L."/>
            <person name="Sharp S."/>
            <person name="Smith T.C."/>
            <person name="Stanton J.D."/>
            <person name="Ullery H.E."/>
            <person name="Wilson R.J."/>
            <person name="Serrano M.G."/>
            <person name="Buck G."/>
            <person name="Lee V."/>
            <person name="Wang Y."/>
            <person name="Carvalho R."/>
            <person name="Voegtly L."/>
            <person name="Shi R."/>
            <person name="Duckworth R."/>
            <person name="Johnson A."/>
            <person name="Loviza R."/>
            <person name="Walstead R."/>
            <person name="Shah Z."/>
            <person name="Kiflezghi M."/>
            <person name="Wade K."/>
            <person name="Ball S.L."/>
            <person name="Bradley K.W."/>
            <person name="Asai D.J."/>
            <person name="Bowman C.A."/>
            <person name="Russell D.A."/>
            <person name="Pope W.H."/>
            <person name="Jacobs-Sera D."/>
            <person name="Hendrix R.W."/>
            <person name="Hatfull G.F."/>
        </authorList>
    </citation>
    <scope>NUCLEOTIDE SEQUENCE [LARGE SCALE GENOMIC DNA]</scope>
    <source>
        <strain evidence="3 4">DSM 27648</strain>
    </source>
</reference>
<dbReference type="Proteomes" id="UP000064967">
    <property type="component" value="Chromosome"/>
</dbReference>
<keyword evidence="4" id="KW-1185">Reference proteome</keyword>
<accession>A0A0K1PXD4</accession>